<dbReference type="GO" id="GO:0005524">
    <property type="term" value="F:ATP binding"/>
    <property type="evidence" value="ECO:0007669"/>
    <property type="project" value="UniProtKB-UniRule"/>
</dbReference>
<dbReference type="Gene3D" id="3.30.930.10">
    <property type="entry name" value="Bira Bifunctional Protein, Domain 2"/>
    <property type="match status" value="1"/>
</dbReference>
<comment type="function">
    <text evidence="6">Acts both as a biotin--[acetyl-CoA-carboxylase] ligase and a biotin-operon repressor. In the presence of ATP, BirA activates biotin to form the BirA-biotinyl-5'-adenylate (BirA-bio-5'-AMP or holoBirA) complex. HoloBirA can either transfer the biotinyl moiety to the biotin carboxyl carrier protein (BCCP) subunit of acetyl-CoA carboxylase, or bind to the biotin operator site and inhibit transcription of the operon.</text>
</comment>
<dbReference type="Gene3D" id="2.30.30.100">
    <property type="match status" value="1"/>
</dbReference>
<dbReference type="GO" id="GO:0006355">
    <property type="term" value="P:regulation of DNA-templated transcription"/>
    <property type="evidence" value="ECO:0007669"/>
    <property type="project" value="UniProtKB-UniRule"/>
</dbReference>
<dbReference type="NCBIfam" id="NF008848">
    <property type="entry name" value="PRK11886.1-3"/>
    <property type="match status" value="1"/>
</dbReference>
<evidence type="ECO:0000313" key="9">
    <source>
        <dbReference type="Proteomes" id="UP000519004"/>
    </source>
</evidence>
<proteinExistence type="inferred from homology"/>
<dbReference type="InterPro" id="IPR003142">
    <property type="entry name" value="BPL_C"/>
</dbReference>
<gene>
    <name evidence="6" type="primary">birA</name>
    <name evidence="8" type="ORF">HNQ58_001257</name>
</gene>
<dbReference type="CDD" id="cd16442">
    <property type="entry name" value="BPL"/>
    <property type="match status" value="1"/>
</dbReference>
<sequence>MSDRDLLARLAQGPCSGAALAKELGLTRAAVWKRIEALRADGVEIEARTGRGYALAAPVTLLDAGRIAALLPPSLRARWPVPEVVWEIDSTNAELIRRGADCPDGLALFAERQRGGRGRRGRHWASPLAANLYLSLHRRFDGGVAALGGLSLVVGIAVAEALRRLGYGAVALKWPNDLLADGRKLGGILIELGGEVGGPIQAVIGLGLNVRMPRAAAQAIDQPWTDLTALRPAAVPDRNALAAALLASLWPALDDFARDGLAPFLPRWAALDAFAGREVRLLLGDAVREGVALGIAADGGLRVRHGDGGERVYHSGEVSLRAGATE</sequence>
<name>A0A7W7XZK9_9GAMM</name>
<dbReference type="GO" id="GO:0004077">
    <property type="term" value="F:biotin--[biotin carboxyl-carrier protein] ligase activity"/>
    <property type="evidence" value="ECO:0007669"/>
    <property type="project" value="UniProtKB-UniRule"/>
</dbReference>
<dbReference type="PROSITE" id="PS51733">
    <property type="entry name" value="BPL_LPL_CATALYTIC"/>
    <property type="match status" value="1"/>
</dbReference>
<dbReference type="InterPro" id="IPR011991">
    <property type="entry name" value="ArsR-like_HTH"/>
</dbReference>
<dbReference type="InterPro" id="IPR036390">
    <property type="entry name" value="WH_DNA-bd_sf"/>
</dbReference>
<dbReference type="InterPro" id="IPR030855">
    <property type="entry name" value="Bifunct_BirA"/>
</dbReference>
<keyword evidence="6" id="KW-0804">Transcription</keyword>
<feature type="binding site" evidence="6">
    <location>
        <position position="113"/>
    </location>
    <ligand>
        <name>biotin</name>
        <dbReference type="ChEBI" id="CHEBI:57586"/>
    </ligand>
</feature>
<feature type="binding site" evidence="6">
    <location>
        <begin position="90"/>
        <end position="92"/>
    </location>
    <ligand>
        <name>biotin</name>
        <dbReference type="ChEBI" id="CHEBI:57586"/>
    </ligand>
</feature>
<evidence type="ECO:0000259" key="7">
    <source>
        <dbReference type="PROSITE" id="PS51733"/>
    </source>
</evidence>
<dbReference type="InterPro" id="IPR013196">
    <property type="entry name" value="HTH_11"/>
</dbReference>
<dbReference type="InterPro" id="IPR008988">
    <property type="entry name" value="Transcriptional_repressor_C"/>
</dbReference>
<dbReference type="PANTHER" id="PTHR12835">
    <property type="entry name" value="BIOTIN PROTEIN LIGASE"/>
    <property type="match status" value="1"/>
</dbReference>
<reference evidence="8 9" key="1">
    <citation type="submission" date="2020-08" db="EMBL/GenBank/DDBJ databases">
        <title>Genomic Encyclopedia of Type Strains, Phase IV (KMG-IV): sequencing the most valuable type-strain genomes for metagenomic binning, comparative biology and taxonomic classification.</title>
        <authorList>
            <person name="Goeker M."/>
        </authorList>
    </citation>
    <scope>NUCLEOTIDE SEQUENCE [LARGE SCALE GENOMIC DNA]</scope>
    <source>
        <strain evidence="8 9">DSM 25897</strain>
    </source>
</reference>
<keyword evidence="1 6" id="KW-0436">Ligase</keyword>
<dbReference type="PROSITE" id="PS00519">
    <property type="entry name" value="HTH_ASNC_1"/>
    <property type="match status" value="1"/>
</dbReference>
<dbReference type="InterPro" id="IPR004408">
    <property type="entry name" value="Biotin_CoA_COase_ligase"/>
</dbReference>
<dbReference type="GO" id="GO:0003677">
    <property type="term" value="F:DNA binding"/>
    <property type="evidence" value="ECO:0007669"/>
    <property type="project" value="UniProtKB-UniRule"/>
</dbReference>
<dbReference type="RefSeq" id="WP_183948053.1">
    <property type="nucleotide sequence ID" value="NZ_JACHHX010000007.1"/>
</dbReference>
<dbReference type="SUPFAM" id="SSF50037">
    <property type="entry name" value="C-terminal domain of transcriptional repressors"/>
    <property type="match status" value="1"/>
</dbReference>
<dbReference type="InterPro" id="IPR036388">
    <property type="entry name" value="WH-like_DNA-bd_sf"/>
</dbReference>
<feature type="binding site" evidence="6">
    <location>
        <position position="184"/>
    </location>
    <ligand>
        <name>biotin</name>
        <dbReference type="ChEBI" id="CHEBI:57586"/>
    </ligand>
</feature>
<protein>
    <recommendedName>
        <fullName evidence="6">Bifunctional ligase/repressor BirA</fullName>
    </recommendedName>
    <alternativeName>
        <fullName evidence="6">Biotin operon repressor</fullName>
    </alternativeName>
    <alternativeName>
        <fullName evidence="6">Biotin--[acetyl-CoA-carboxylase] ligase</fullName>
        <ecNumber evidence="6">6.3.4.15</ecNumber>
    </alternativeName>
    <alternativeName>
        <fullName evidence="6">Biotin--protein ligase</fullName>
    </alternativeName>
    <alternativeName>
        <fullName evidence="6">Biotin-[acetyl-CoA carboxylase] synthetase</fullName>
    </alternativeName>
</protein>
<dbReference type="GO" id="GO:0005737">
    <property type="term" value="C:cytoplasm"/>
    <property type="evidence" value="ECO:0007669"/>
    <property type="project" value="TreeGrafter"/>
</dbReference>
<dbReference type="CDD" id="cd00090">
    <property type="entry name" value="HTH_ARSR"/>
    <property type="match status" value="1"/>
</dbReference>
<feature type="binding site" evidence="6">
    <location>
        <begin position="117"/>
        <end position="119"/>
    </location>
    <ligand>
        <name>biotin</name>
        <dbReference type="ChEBI" id="CHEBI:57586"/>
    </ligand>
</feature>
<dbReference type="Pfam" id="PF02237">
    <property type="entry name" value="BPL_C"/>
    <property type="match status" value="1"/>
</dbReference>
<organism evidence="8 9">
    <name type="scientific">Rehaibacterium terrae</name>
    <dbReference type="NCBI Taxonomy" id="1341696"/>
    <lineage>
        <taxon>Bacteria</taxon>
        <taxon>Pseudomonadati</taxon>
        <taxon>Pseudomonadota</taxon>
        <taxon>Gammaproteobacteria</taxon>
        <taxon>Lysobacterales</taxon>
        <taxon>Lysobacteraceae</taxon>
        <taxon>Rehaibacterium</taxon>
    </lineage>
</organism>
<accession>A0A7W7XZK9</accession>
<evidence type="ECO:0000256" key="4">
    <source>
        <dbReference type="ARBA" id="ARBA00023267"/>
    </source>
</evidence>
<keyword evidence="6" id="KW-0238">DNA-binding</keyword>
<dbReference type="InterPro" id="IPR004143">
    <property type="entry name" value="BPL_LPL_catalytic"/>
</dbReference>
<comment type="similarity">
    <text evidence="6">Belongs to the biotin--protein ligase family.</text>
</comment>
<keyword evidence="4 6" id="KW-0092">Biotin</keyword>
<evidence type="ECO:0000256" key="6">
    <source>
        <dbReference type="HAMAP-Rule" id="MF_00978"/>
    </source>
</evidence>
<evidence type="ECO:0000256" key="1">
    <source>
        <dbReference type="ARBA" id="ARBA00022598"/>
    </source>
</evidence>
<comment type="caution">
    <text evidence="8">The sequence shown here is derived from an EMBL/GenBank/DDBJ whole genome shotgun (WGS) entry which is preliminary data.</text>
</comment>
<dbReference type="NCBIfam" id="TIGR00121">
    <property type="entry name" value="birA_ligase"/>
    <property type="match status" value="1"/>
</dbReference>
<keyword evidence="3 6" id="KW-0067">ATP-binding</keyword>
<dbReference type="Gene3D" id="1.10.10.10">
    <property type="entry name" value="Winged helix-like DNA-binding domain superfamily/Winged helix DNA-binding domain"/>
    <property type="match status" value="1"/>
</dbReference>
<dbReference type="Pfam" id="PF08279">
    <property type="entry name" value="HTH_11"/>
    <property type="match status" value="1"/>
</dbReference>
<dbReference type="HAMAP" id="MF_00978">
    <property type="entry name" value="Bifunct_BirA"/>
    <property type="match status" value="1"/>
</dbReference>
<feature type="DNA-binding region" description="H-T-H motif" evidence="6">
    <location>
        <begin position="17"/>
        <end position="36"/>
    </location>
</feature>
<keyword evidence="6" id="KW-0805">Transcription regulation</keyword>
<dbReference type="Proteomes" id="UP000519004">
    <property type="component" value="Unassembled WGS sequence"/>
</dbReference>
<evidence type="ECO:0000256" key="5">
    <source>
        <dbReference type="ARBA" id="ARBA00047846"/>
    </source>
</evidence>
<comment type="catalytic activity">
    <reaction evidence="5 6">
        <text>biotin + L-lysyl-[protein] + ATP = N(6)-biotinyl-L-lysyl-[protein] + AMP + diphosphate + H(+)</text>
        <dbReference type="Rhea" id="RHEA:11756"/>
        <dbReference type="Rhea" id="RHEA-COMP:9752"/>
        <dbReference type="Rhea" id="RHEA-COMP:10505"/>
        <dbReference type="ChEBI" id="CHEBI:15378"/>
        <dbReference type="ChEBI" id="CHEBI:29969"/>
        <dbReference type="ChEBI" id="CHEBI:30616"/>
        <dbReference type="ChEBI" id="CHEBI:33019"/>
        <dbReference type="ChEBI" id="CHEBI:57586"/>
        <dbReference type="ChEBI" id="CHEBI:83144"/>
        <dbReference type="ChEBI" id="CHEBI:456215"/>
        <dbReference type="EC" id="6.3.4.15"/>
    </reaction>
</comment>
<evidence type="ECO:0000313" key="8">
    <source>
        <dbReference type="EMBL" id="MBB5015359.1"/>
    </source>
</evidence>
<dbReference type="EMBL" id="JACHHX010000007">
    <property type="protein sequence ID" value="MBB5015359.1"/>
    <property type="molecule type" value="Genomic_DNA"/>
</dbReference>
<dbReference type="InterPro" id="IPR045864">
    <property type="entry name" value="aa-tRNA-synth_II/BPL/LPL"/>
</dbReference>
<evidence type="ECO:0000256" key="3">
    <source>
        <dbReference type="ARBA" id="ARBA00022840"/>
    </source>
</evidence>
<dbReference type="SUPFAM" id="SSF46785">
    <property type="entry name" value="Winged helix' DNA-binding domain"/>
    <property type="match status" value="1"/>
</dbReference>
<feature type="domain" description="BPL/LPL catalytic" evidence="7">
    <location>
        <begin position="79"/>
        <end position="257"/>
    </location>
</feature>
<dbReference type="PANTHER" id="PTHR12835:SF5">
    <property type="entry name" value="BIOTIN--PROTEIN LIGASE"/>
    <property type="match status" value="1"/>
</dbReference>
<evidence type="ECO:0000256" key="2">
    <source>
        <dbReference type="ARBA" id="ARBA00022741"/>
    </source>
</evidence>
<keyword evidence="6" id="KW-0678">Repressor</keyword>
<dbReference type="EC" id="6.3.4.15" evidence="6"/>
<dbReference type="Pfam" id="PF03099">
    <property type="entry name" value="BPL_LplA_LipB"/>
    <property type="match status" value="1"/>
</dbReference>
<dbReference type="InterPro" id="IPR019885">
    <property type="entry name" value="Tscrpt_reg_HTH_AsnC-type_CS"/>
</dbReference>
<dbReference type="SUPFAM" id="SSF55681">
    <property type="entry name" value="Class II aaRS and biotin synthetases"/>
    <property type="match status" value="1"/>
</dbReference>
<keyword evidence="2 6" id="KW-0547">Nucleotide-binding</keyword>
<dbReference type="AlphaFoldDB" id="A0A7W7XZK9"/>
<keyword evidence="9" id="KW-1185">Reference proteome</keyword>